<dbReference type="Pfam" id="PF01124">
    <property type="entry name" value="MAPEG"/>
    <property type="match status" value="1"/>
</dbReference>
<dbReference type="Proteomes" id="UP000599391">
    <property type="component" value="Unassembled WGS sequence"/>
</dbReference>
<keyword evidence="4 5" id="KW-0472">Membrane</keyword>
<dbReference type="GO" id="GO:0016020">
    <property type="term" value="C:membrane"/>
    <property type="evidence" value="ECO:0007669"/>
    <property type="project" value="UniProtKB-SubCell"/>
</dbReference>
<sequence length="130" mass="14603">MLPWTSLITALTLLLYLVITINVGRARAKYKVSPPQMTGNADFERVLRVQQNTLEQLVFFLPALWLFSLYVNSFWGALVGAIWLMGRSVYAWGYYQAAEKRMIGFVISSFSSIVLLLGSLVGIILSLVQP</sequence>
<dbReference type="EMBL" id="JAECZB010000017">
    <property type="protein sequence ID" value="MBH8552649.1"/>
    <property type="molecule type" value="Genomic_DNA"/>
</dbReference>
<dbReference type="GO" id="GO:0004364">
    <property type="term" value="F:glutathione transferase activity"/>
    <property type="evidence" value="ECO:0007669"/>
    <property type="project" value="TreeGrafter"/>
</dbReference>
<keyword evidence="3 5" id="KW-1133">Transmembrane helix</keyword>
<feature type="transmembrane region" description="Helical" evidence="5">
    <location>
        <begin position="105"/>
        <end position="128"/>
    </location>
</feature>
<dbReference type="Gene3D" id="1.20.120.550">
    <property type="entry name" value="Membrane associated eicosanoid/glutathione metabolism-like domain"/>
    <property type="match status" value="1"/>
</dbReference>
<gene>
    <name evidence="6" type="ORF">I8751_09730</name>
</gene>
<evidence type="ECO:0000256" key="3">
    <source>
        <dbReference type="ARBA" id="ARBA00022989"/>
    </source>
</evidence>
<dbReference type="PANTHER" id="PTHR10250">
    <property type="entry name" value="MICROSOMAL GLUTATHIONE S-TRANSFERASE"/>
    <property type="match status" value="1"/>
</dbReference>
<comment type="subcellular location">
    <subcellularLocation>
        <location evidence="1">Membrane</location>
        <topology evidence="1">Multi-pass membrane protein</topology>
    </subcellularLocation>
</comment>
<comment type="caution">
    <text evidence="6">The sequence shown here is derived from an EMBL/GenBank/DDBJ whole genome shotgun (WGS) entry which is preliminary data.</text>
</comment>
<dbReference type="InterPro" id="IPR001129">
    <property type="entry name" value="Membr-assoc_MAPEG"/>
</dbReference>
<evidence type="ECO:0000256" key="2">
    <source>
        <dbReference type="ARBA" id="ARBA00022692"/>
    </source>
</evidence>
<feature type="transmembrane region" description="Helical" evidence="5">
    <location>
        <begin position="57"/>
        <end position="84"/>
    </location>
</feature>
<keyword evidence="2 5" id="KW-0812">Transmembrane</keyword>
<evidence type="ECO:0000256" key="4">
    <source>
        <dbReference type="ARBA" id="ARBA00023136"/>
    </source>
</evidence>
<evidence type="ECO:0000256" key="5">
    <source>
        <dbReference type="SAM" id="Phobius"/>
    </source>
</evidence>
<evidence type="ECO:0000313" key="7">
    <source>
        <dbReference type="Proteomes" id="UP000599391"/>
    </source>
</evidence>
<accession>A0A8J7HGT6</accession>
<dbReference type="GO" id="GO:0004602">
    <property type="term" value="F:glutathione peroxidase activity"/>
    <property type="evidence" value="ECO:0007669"/>
    <property type="project" value="TreeGrafter"/>
</dbReference>
<keyword evidence="7" id="KW-1185">Reference proteome</keyword>
<dbReference type="RefSeq" id="WP_214439007.1">
    <property type="nucleotide sequence ID" value="NZ_JAECZB010000017.1"/>
</dbReference>
<dbReference type="AlphaFoldDB" id="A0A8J7HGT6"/>
<dbReference type="GO" id="GO:0006691">
    <property type="term" value="P:leukotriene metabolic process"/>
    <property type="evidence" value="ECO:0007669"/>
    <property type="project" value="UniProtKB-ARBA"/>
</dbReference>
<protein>
    <submittedName>
        <fullName evidence="6">MAPEG family protein</fullName>
    </submittedName>
</protein>
<evidence type="ECO:0000313" key="6">
    <source>
        <dbReference type="EMBL" id="MBH8552649.1"/>
    </source>
</evidence>
<evidence type="ECO:0000256" key="1">
    <source>
        <dbReference type="ARBA" id="ARBA00004141"/>
    </source>
</evidence>
<dbReference type="InterPro" id="IPR023352">
    <property type="entry name" value="MAPEG-like_dom_sf"/>
</dbReference>
<name>A0A8J7HGT6_9CYAN</name>
<dbReference type="InterPro" id="IPR050997">
    <property type="entry name" value="MAPEG"/>
</dbReference>
<dbReference type="SUPFAM" id="SSF161084">
    <property type="entry name" value="MAPEG domain-like"/>
    <property type="match status" value="1"/>
</dbReference>
<reference evidence="6 7" key="1">
    <citation type="journal article" date="2021" name="Int. J. Syst. Evol. Microbiol.">
        <title>Amazonocrinis nigriterrae gen. nov., sp. nov., Atlanticothrix silvestris gen. nov., sp. nov. and Dendronalium phyllosphericum gen. nov., sp. nov., nostocacean cyanobacteria from Brazilian environments.</title>
        <authorList>
            <person name="Alvarenga D.O."/>
            <person name="Andreote A.P.D."/>
            <person name="Branco L.H.Z."/>
            <person name="Delbaje E."/>
            <person name="Cruz R.B."/>
            <person name="Varani A.M."/>
            <person name="Fiore M.F."/>
        </authorList>
    </citation>
    <scope>NUCLEOTIDE SEQUENCE [LARGE SCALE GENOMIC DNA]</scope>
    <source>
        <strain evidence="6 7">CENA357</strain>
    </source>
</reference>
<proteinExistence type="predicted"/>
<dbReference type="PANTHER" id="PTHR10250:SF15">
    <property type="entry name" value="MICROSOMAL GLUTATHIONE S-TRANSFERASE-RELATED"/>
    <property type="match status" value="1"/>
</dbReference>
<organism evidence="6 7">
    <name type="scientific">Atlanticothrix silvestris CENA357</name>
    <dbReference type="NCBI Taxonomy" id="1725252"/>
    <lineage>
        <taxon>Bacteria</taxon>
        <taxon>Bacillati</taxon>
        <taxon>Cyanobacteriota</taxon>
        <taxon>Cyanophyceae</taxon>
        <taxon>Nostocales</taxon>
        <taxon>Nodulariaceae</taxon>
        <taxon>Atlanticothrix</taxon>
        <taxon>Atlanticothrix silvestris</taxon>
    </lineage>
</organism>